<organism evidence="2">
    <name type="scientific">Anopheles braziliensis</name>
    <dbReference type="NCBI Taxonomy" id="58242"/>
    <lineage>
        <taxon>Eukaryota</taxon>
        <taxon>Metazoa</taxon>
        <taxon>Ecdysozoa</taxon>
        <taxon>Arthropoda</taxon>
        <taxon>Hexapoda</taxon>
        <taxon>Insecta</taxon>
        <taxon>Pterygota</taxon>
        <taxon>Neoptera</taxon>
        <taxon>Endopterygota</taxon>
        <taxon>Diptera</taxon>
        <taxon>Nematocera</taxon>
        <taxon>Culicoidea</taxon>
        <taxon>Culicidae</taxon>
        <taxon>Anophelinae</taxon>
        <taxon>Anopheles</taxon>
    </lineage>
</organism>
<reference evidence="2" key="1">
    <citation type="submission" date="2018-01" db="EMBL/GenBank/DDBJ databases">
        <title>An insight into the sialome of Amazonian anophelines.</title>
        <authorList>
            <person name="Ribeiro J.M."/>
            <person name="Scarpassa V."/>
            <person name="Calvo E."/>
        </authorList>
    </citation>
    <scope>NUCLEOTIDE SEQUENCE</scope>
    <source>
        <tissue evidence="2">Salivary glands</tissue>
    </source>
</reference>
<dbReference type="AlphaFoldDB" id="A0A2M3ZW36"/>
<feature type="chain" id="PRO_5014850273" evidence="1">
    <location>
        <begin position="24"/>
        <end position="69"/>
    </location>
</feature>
<evidence type="ECO:0000256" key="1">
    <source>
        <dbReference type="SAM" id="SignalP"/>
    </source>
</evidence>
<accession>A0A2M3ZW36</accession>
<feature type="signal peptide" evidence="1">
    <location>
        <begin position="1"/>
        <end position="23"/>
    </location>
</feature>
<evidence type="ECO:0000313" key="2">
    <source>
        <dbReference type="EMBL" id="MBW32719.1"/>
    </source>
</evidence>
<proteinExistence type="predicted"/>
<protein>
    <submittedName>
        <fullName evidence="2">Putative secreted peptide</fullName>
    </submittedName>
</protein>
<sequence>MMMMVRMWWTSLLLQCLLKDGMGNGRPLVHRNDTIVQFAFLCFRRTRITTMVTATRRRRRSRIGATRRR</sequence>
<dbReference type="EMBL" id="GGFM01011968">
    <property type="protein sequence ID" value="MBW32719.1"/>
    <property type="molecule type" value="Transcribed_RNA"/>
</dbReference>
<keyword evidence="1" id="KW-0732">Signal</keyword>
<name>A0A2M3ZW36_9DIPT</name>